<protein>
    <submittedName>
        <fullName evidence="3">Uncharacterized protein</fullName>
    </submittedName>
</protein>
<reference evidence="3 4" key="1">
    <citation type="submission" date="2012-05" db="EMBL/GenBank/DDBJ databases">
        <title>Recombination and specialization in a pathogen metapopulation.</title>
        <authorList>
            <person name="Gardiner A."/>
            <person name="Kemen E."/>
            <person name="Schultz-Larsen T."/>
            <person name="MacLean D."/>
            <person name="Van Oosterhout C."/>
            <person name="Jones J.D.G."/>
        </authorList>
    </citation>
    <scope>NUCLEOTIDE SEQUENCE [LARGE SCALE GENOMIC DNA]</scope>
    <source>
        <strain evidence="3 4">Ac Nc2</strain>
    </source>
</reference>
<feature type="region of interest" description="Disordered" evidence="1">
    <location>
        <begin position="125"/>
        <end position="209"/>
    </location>
</feature>
<organism evidence="3 4">
    <name type="scientific">Albugo candida</name>
    <dbReference type="NCBI Taxonomy" id="65357"/>
    <lineage>
        <taxon>Eukaryota</taxon>
        <taxon>Sar</taxon>
        <taxon>Stramenopiles</taxon>
        <taxon>Oomycota</taxon>
        <taxon>Peronosporomycetes</taxon>
        <taxon>Albuginales</taxon>
        <taxon>Albuginaceae</taxon>
        <taxon>Albugo</taxon>
    </lineage>
</organism>
<evidence type="ECO:0000256" key="1">
    <source>
        <dbReference type="SAM" id="MobiDB-lite"/>
    </source>
</evidence>
<gene>
    <name evidence="2" type="ORF">BN9_034690</name>
    <name evidence="3" type="ORF">BN9_049300</name>
</gene>
<dbReference type="Proteomes" id="UP000053237">
    <property type="component" value="Unassembled WGS sequence"/>
</dbReference>
<evidence type="ECO:0000313" key="4">
    <source>
        <dbReference type="Proteomes" id="UP000053237"/>
    </source>
</evidence>
<comment type="caution">
    <text evidence="3">The sequence shown here is derived from an EMBL/GenBank/DDBJ whole genome shotgun (WGS) entry which is preliminary data.</text>
</comment>
<sequence length="209" mass="22938">MVTAVFKGKRIDSSLSSTSIHLREPASKANQNKLTESDHALRNDGTISPTDLGGIDVGCTTKPRLTHVSSNKKVESEIKWPTQRLLKQTLGEHPGQNMYDQNSRLALLADTATEFPQGISEALNPAFNAPSFPLNAEPRSTTSRRFDEGSSSRSARWTSRTNPDAGSHQSPLHILEQDDTTQSSLQTGTRSNPCGNSILRKSNKRKEKK</sequence>
<feature type="compositionally biased region" description="Polar residues" evidence="1">
    <location>
        <begin position="180"/>
        <end position="195"/>
    </location>
</feature>
<name>A0A024GBA1_9STRA</name>
<dbReference type="EMBL" id="CAIX01000063">
    <property type="protein sequence ID" value="CCI44146.1"/>
    <property type="molecule type" value="Genomic_DNA"/>
</dbReference>
<keyword evidence="4" id="KW-1185">Reference proteome</keyword>
<proteinExistence type="predicted"/>
<evidence type="ECO:0000313" key="3">
    <source>
        <dbReference type="EMBL" id="CCI44146.1"/>
    </source>
</evidence>
<accession>A0A024GBA1</accession>
<dbReference type="EMBL" id="CAIX01000037">
    <property type="protein sequence ID" value="CCI42685.1"/>
    <property type="molecule type" value="Genomic_DNA"/>
</dbReference>
<feature type="compositionally biased region" description="Low complexity" evidence="1">
    <location>
        <begin position="151"/>
        <end position="161"/>
    </location>
</feature>
<evidence type="ECO:0000313" key="2">
    <source>
        <dbReference type="EMBL" id="CCI42685.1"/>
    </source>
</evidence>
<dbReference type="InParanoid" id="A0A024GBA1"/>
<feature type="region of interest" description="Disordered" evidence="1">
    <location>
        <begin position="17"/>
        <end position="50"/>
    </location>
</feature>
<dbReference type="AlphaFoldDB" id="A0A024GBA1"/>